<keyword evidence="2" id="KW-1185">Reference proteome</keyword>
<accession>L0G6I0</accession>
<proteinExistence type="predicted"/>
<dbReference type="HOGENOM" id="CLU_2315821_0_0_10"/>
<dbReference type="EMBL" id="CP003346">
    <property type="protein sequence ID" value="AGA80455.1"/>
    <property type="molecule type" value="Genomic_DNA"/>
</dbReference>
<evidence type="ECO:0000313" key="2">
    <source>
        <dbReference type="Proteomes" id="UP000010796"/>
    </source>
</evidence>
<gene>
    <name evidence="1" type="ordered locus">Echvi_4261</name>
</gene>
<dbReference type="Proteomes" id="UP000010796">
    <property type="component" value="Chromosome"/>
</dbReference>
<organism evidence="1 2">
    <name type="scientific">Echinicola vietnamensis (strain DSM 17526 / LMG 23754 / KMM 6221)</name>
    <dbReference type="NCBI Taxonomy" id="926556"/>
    <lineage>
        <taxon>Bacteria</taxon>
        <taxon>Pseudomonadati</taxon>
        <taxon>Bacteroidota</taxon>
        <taxon>Cytophagia</taxon>
        <taxon>Cytophagales</taxon>
        <taxon>Cyclobacteriaceae</taxon>
        <taxon>Echinicola</taxon>
    </lineage>
</organism>
<dbReference type="STRING" id="926556.Echvi_4261"/>
<name>L0G6I0_ECHVK</name>
<dbReference type="KEGG" id="evi:Echvi_4261"/>
<sequence>MYASSAFYRTSKACNVELPHPMDRGKEMIGRKQALPYALRESNGIKALLQEYRNIACLPAGGNISNKISFTDFGIMLKTPLRPYKKKRWSCHVQYRGKT</sequence>
<evidence type="ECO:0000313" key="1">
    <source>
        <dbReference type="EMBL" id="AGA80455.1"/>
    </source>
</evidence>
<dbReference type="AlphaFoldDB" id="L0G6I0"/>
<protein>
    <submittedName>
        <fullName evidence="1">Uncharacterized protein</fullName>
    </submittedName>
</protein>
<reference evidence="2" key="1">
    <citation type="submission" date="2012-02" db="EMBL/GenBank/DDBJ databases">
        <title>The complete genome of Echinicola vietnamensis DSM 17526.</title>
        <authorList>
            <person name="Lucas S."/>
            <person name="Copeland A."/>
            <person name="Lapidus A."/>
            <person name="Glavina del Rio T."/>
            <person name="Dalin E."/>
            <person name="Tice H."/>
            <person name="Bruce D."/>
            <person name="Goodwin L."/>
            <person name="Pitluck S."/>
            <person name="Peters L."/>
            <person name="Ovchinnikova G."/>
            <person name="Teshima H."/>
            <person name="Kyrpides N."/>
            <person name="Mavromatis K."/>
            <person name="Ivanova N."/>
            <person name="Brettin T."/>
            <person name="Detter J.C."/>
            <person name="Han C."/>
            <person name="Larimer F."/>
            <person name="Land M."/>
            <person name="Hauser L."/>
            <person name="Markowitz V."/>
            <person name="Cheng J.-F."/>
            <person name="Hugenholtz P."/>
            <person name="Woyke T."/>
            <person name="Wu D."/>
            <person name="Brambilla E."/>
            <person name="Klenk H.-P."/>
            <person name="Eisen J.A."/>
        </authorList>
    </citation>
    <scope>NUCLEOTIDE SEQUENCE [LARGE SCALE GENOMIC DNA]</scope>
    <source>
        <strain evidence="2">DSM 17526 / LMG 23754 / KMM 6221</strain>
    </source>
</reference>